<dbReference type="Proteomes" id="UP000566995">
    <property type="component" value="Unassembled WGS sequence"/>
</dbReference>
<gene>
    <name evidence="3" type="ORF">HNP46_003975</name>
</gene>
<feature type="domain" description="Glycosyl transferase family 1" evidence="1">
    <location>
        <begin position="214"/>
        <end position="366"/>
    </location>
</feature>
<feature type="domain" description="Glycosyltransferase subfamily 4-like N-terminal" evidence="2">
    <location>
        <begin position="27"/>
        <end position="185"/>
    </location>
</feature>
<reference evidence="3 4" key="1">
    <citation type="submission" date="2020-08" db="EMBL/GenBank/DDBJ databases">
        <title>Functional genomics of gut bacteria from endangered species of beetles.</title>
        <authorList>
            <person name="Carlos-Shanley C."/>
        </authorList>
    </citation>
    <scope>NUCLEOTIDE SEQUENCE [LARGE SCALE GENOMIC DNA]</scope>
    <source>
        <strain evidence="3 4">S00179</strain>
    </source>
</reference>
<dbReference type="SUPFAM" id="SSF53756">
    <property type="entry name" value="UDP-Glycosyltransferase/glycogen phosphorylase"/>
    <property type="match status" value="1"/>
</dbReference>
<proteinExistence type="predicted"/>
<evidence type="ECO:0000313" key="4">
    <source>
        <dbReference type="Proteomes" id="UP000566995"/>
    </source>
</evidence>
<dbReference type="EMBL" id="JACHLI010000016">
    <property type="protein sequence ID" value="MBB4865099.1"/>
    <property type="molecule type" value="Genomic_DNA"/>
</dbReference>
<evidence type="ECO:0000313" key="3">
    <source>
        <dbReference type="EMBL" id="MBB4865099.1"/>
    </source>
</evidence>
<dbReference type="AlphaFoldDB" id="A0A7W7P2U3"/>
<evidence type="ECO:0000259" key="2">
    <source>
        <dbReference type="Pfam" id="PF13579"/>
    </source>
</evidence>
<dbReference type="InterPro" id="IPR028098">
    <property type="entry name" value="Glyco_trans_4-like_N"/>
</dbReference>
<accession>A0A7W7P2U3</accession>
<dbReference type="Pfam" id="PF00534">
    <property type="entry name" value="Glycos_transf_1"/>
    <property type="match status" value="1"/>
</dbReference>
<name>A0A7W7P2U3_PSENT</name>
<comment type="caution">
    <text evidence="3">The sequence shown here is derived from an EMBL/GenBank/DDBJ whole genome shotgun (WGS) entry which is preliminary data.</text>
</comment>
<keyword evidence="3" id="KW-0808">Transferase</keyword>
<sequence>MTLRILVLSFYYAPDLSAGSFRAEALVKSLQSELEGRAHIDVVTTRPNRYHSYRENAPRFEQNGPVSIHRVGLPLHRSGMFDQVAAFTTFARGALKIVKHQQYDLVLATSSRLMTAVLGAVIARRKARRLYLDIRDIFVDTLPELFPWHLGALAAWVFSPVERWTIRQASRVNLISPGFLPYFSRRYPELTFAQYTNGVDELFLKSRSPQQEGTQATQGRLKVVYAGNLGLGQGLHIILPSLAKRLEDRVEFHLVGAGGAADKLIRALDQHDVTNVRISPPMKREQLIGTYQDADVLFLHLNNLKAFRKVLPSKLFEYAATNKPIWAGLSGYPRRFTRQRIKNAAIFSPCDIEGAVEALDRLELQLTCRREFVEQYSRSFIKQRMAKDISKVMH</sequence>
<dbReference type="Gene3D" id="3.40.50.2000">
    <property type="entry name" value="Glycogen Phosphorylase B"/>
    <property type="match status" value="2"/>
</dbReference>
<protein>
    <submittedName>
        <fullName evidence="3">Glycosyltransferase involved in cell wall biosynthesis</fullName>
    </submittedName>
</protein>
<organism evidence="3 4">
    <name type="scientific">Pseudomonas nitroreducens</name>
    <dbReference type="NCBI Taxonomy" id="46680"/>
    <lineage>
        <taxon>Bacteria</taxon>
        <taxon>Pseudomonadati</taxon>
        <taxon>Pseudomonadota</taxon>
        <taxon>Gammaproteobacteria</taxon>
        <taxon>Pseudomonadales</taxon>
        <taxon>Pseudomonadaceae</taxon>
        <taxon>Pseudomonas</taxon>
    </lineage>
</organism>
<evidence type="ECO:0000259" key="1">
    <source>
        <dbReference type="Pfam" id="PF00534"/>
    </source>
</evidence>
<dbReference type="RefSeq" id="WP_184592195.1">
    <property type="nucleotide sequence ID" value="NZ_JACHLI010000016.1"/>
</dbReference>
<dbReference type="InterPro" id="IPR001296">
    <property type="entry name" value="Glyco_trans_1"/>
</dbReference>
<dbReference type="GO" id="GO:0016757">
    <property type="term" value="F:glycosyltransferase activity"/>
    <property type="evidence" value="ECO:0007669"/>
    <property type="project" value="InterPro"/>
</dbReference>
<dbReference type="Pfam" id="PF13579">
    <property type="entry name" value="Glyco_trans_4_4"/>
    <property type="match status" value="1"/>
</dbReference>
<dbReference type="CDD" id="cd03794">
    <property type="entry name" value="GT4_WbuB-like"/>
    <property type="match status" value="1"/>
</dbReference>